<sequence length="252" mass="27407">MMWKQAGPSRQILTRCFHATASNASHIGILPVPVPPSVSLTLPPLSIPPDSPITSETGNRVLTVAGPLGTQFVLVHPPVILRPPSAETPNIGVSVHDPKLPQHRSLWGFTRSMINNAVVGVSEGYKLDIRLVGVGYRASMEPIPPVFLDMMKRLPPKVRALKPGSPPPVPRSLPTHRLNLKLGYSHPVLIDIPSDIKVEITAPTTMVLSGTDKNQLGLFAATIRRKRKPEPYRGKGIFVGGETIKLKEVKKK</sequence>
<dbReference type="Gene3D" id="3.90.930.12">
    <property type="entry name" value="Ribosomal protein L6, alpha-beta domain"/>
    <property type="match status" value="2"/>
</dbReference>
<feature type="domain" description="Large ribosomal subunit protein uL6 alpha-beta" evidence="4">
    <location>
        <begin position="177"/>
        <end position="237"/>
    </location>
</feature>
<dbReference type="RefSeq" id="XP_021871739.1">
    <property type="nucleotide sequence ID" value="XM_022015555.1"/>
</dbReference>
<protein>
    <submittedName>
        <fullName evidence="5">Ribosomal protein L6, alpha-beta domain-containing protein</fullName>
    </submittedName>
</protein>
<evidence type="ECO:0000313" key="6">
    <source>
        <dbReference type="Proteomes" id="UP000193218"/>
    </source>
</evidence>
<proteinExistence type="inferred from homology"/>
<dbReference type="InParanoid" id="A0A1Y1UIB6"/>
<dbReference type="AlphaFoldDB" id="A0A1Y1UIB6"/>
<evidence type="ECO:0000256" key="2">
    <source>
        <dbReference type="ARBA" id="ARBA00022980"/>
    </source>
</evidence>
<evidence type="ECO:0000259" key="4">
    <source>
        <dbReference type="Pfam" id="PF00347"/>
    </source>
</evidence>
<dbReference type="PANTHER" id="PTHR11655">
    <property type="entry name" value="60S/50S RIBOSOMAL PROTEIN L6/L9"/>
    <property type="match status" value="1"/>
</dbReference>
<dbReference type="GeneID" id="33557364"/>
<dbReference type="PANTHER" id="PTHR11655:SF14">
    <property type="entry name" value="LARGE RIBOSOMAL SUBUNIT PROTEIN UL6M"/>
    <property type="match status" value="1"/>
</dbReference>
<keyword evidence="2 5" id="KW-0689">Ribosomal protein</keyword>
<evidence type="ECO:0000256" key="1">
    <source>
        <dbReference type="ARBA" id="ARBA00009356"/>
    </source>
</evidence>
<gene>
    <name evidence="5" type="ORF">BD324DRAFT_623200</name>
</gene>
<comment type="similarity">
    <text evidence="1">Belongs to the universal ribosomal protein uL6 family.</text>
</comment>
<dbReference type="InterPro" id="IPR036789">
    <property type="entry name" value="Ribosomal_uL6-like_a/b-dom_sf"/>
</dbReference>
<dbReference type="GO" id="GO:0003735">
    <property type="term" value="F:structural constituent of ribosome"/>
    <property type="evidence" value="ECO:0007669"/>
    <property type="project" value="InterPro"/>
</dbReference>
<evidence type="ECO:0000313" key="5">
    <source>
        <dbReference type="EMBL" id="ORX37752.1"/>
    </source>
</evidence>
<dbReference type="InterPro" id="IPR020040">
    <property type="entry name" value="Ribosomal_uL6_a/b-dom"/>
</dbReference>
<dbReference type="InterPro" id="IPR000702">
    <property type="entry name" value="Ribosomal_uL6-like"/>
</dbReference>
<comment type="caution">
    <text evidence="5">The sequence shown here is derived from an EMBL/GenBank/DDBJ whole genome shotgun (WGS) entry which is preliminary data.</text>
</comment>
<dbReference type="SUPFAM" id="SSF56053">
    <property type="entry name" value="Ribosomal protein L6"/>
    <property type="match status" value="2"/>
</dbReference>
<keyword evidence="3" id="KW-0687">Ribonucleoprotein</keyword>
<dbReference type="GO" id="GO:0005762">
    <property type="term" value="C:mitochondrial large ribosomal subunit"/>
    <property type="evidence" value="ECO:0007669"/>
    <property type="project" value="TreeGrafter"/>
</dbReference>
<dbReference type="GO" id="GO:0006412">
    <property type="term" value="P:translation"/>
    <property type="evidence" value="ECO:0007669"/>
    <property type="project" value="InterPro"/>
</dbReference>
<accession>A0A1Y1UIB6</accession>
<dbReference type="EMBL" id="NBSH01000005">
    <property type="protein sequence ID" value="ORX37752.1"/>
    <property type="molecule type" value="Genomic_DNA"/>
</dbReference>
<dbReference type="Pfam" id="PF00347">
    <property type="entry name" value="Ribosomal_L6"/>
    <property type="match status" value="1"/>
</dbReference>
<reference evidence="5 6" key="1">
    <citation type="submission" date="2017-03" db="EMBL/GenBank/DDBJ databases">
        <title>Widespread Adenine N6-methylation of Active Genes in Fungi.</title>
        <authorList>
            <consortium name="DOE Joint Genome Institute"/>
            <person name="Mondo S.J."/>
            <person name="Dannebaum R.O."/>
            <person name="Kuo R.C."/>
            <person name="Louie K.B."/>
            <person name="Bewick A.J."/>
            <person name="Labutti K."/>
            <person name="Haridas S."/>
            <person name="Kuo A."/>
            <person name="Salamov A."/>
            <person name="Ahrendt S.R."/>
            <person name="Lau R."/>
            <person name="Bowen B.P."/>
            <person name="Lipzen A."/>
            <person name="Sullivan W."/>
            <person name="Andreopoulos W.B."/>
            <person name="Clum A."/>
            <person name="Lindquist E."/>
            <person name="Daum C."/>
            <person name="Northen T.R."/>
            <person name="Ramamoorthy G."/>
            <person name="Schmitz R.J."/>
            <person name="Gryganskyi A."/>
            <person name="Culley D."/>
            <person name="Magnuson J."/>
            <person name="James T.Y."/>
            <person name="O'Malley M.A."/>
            <person name="Stajich J.E."/>
            <person name="Spatafora J.W."/>
            <person name="Visel A."/>
            <person name="Grigoriev I.V."/>
        </authorList>
    </citation>
    <scope>NUCLEOTIDE SEQUENCE [LARGE SCALE GENOMIC DNA]</scope>
    <source>
        <strain evidence="5 6">NRRL Y-17943</strain>
    </source>
</reference>
<dbReference type="FunCoup" id="A0A1Y1UIB6">
    <property type="interactions" value="197"/>
</dbReference>
<organism evidence="5 6">
    <name type="scientific">Kockovaella imperatae</name>
    <dbReference type="NCBI Taxonomy" id="4999"/>
    <lineage>
        <taxon>Eukaryota</taxon>
        <taxon>Fungi</taxon>
        <taxon>Dikarya</taxon>
        <taxon>Basidiomycota</taxon>
        <taxon>Agaricomycotina</taxon>
        <taxon>Tremellomycetes</taxon>
        <taxon>Tremellales</taxon>
        <taxon>Cuniculitremaceae</taxon>
        <taxon>Kockovaella</taxon>
    </lineage>
</organism>
<name>A0A1Y1UIB6_9TREE</name>
<dbReference type="STRING" id="4999.A0A1Y1UIB6"/>
<dbReference type="OrthoDB" id="540873at2759"/>
<dbReference type="Proteomes" id="UP000193218">
    <property type="component" value="Unassembled WGS sequence"/>
</dbReference>
<evidence type="ECO:0000256" key="3">
    <source>
        <dbReference type="ARBA" id="ARBA00023274"/>
    </source>
</evidence>
<keyword evidence="6" id="KW-1185">Reference proteome</keyword>
<dbReference type="GO" id="GO:0019843">
    <property type="term" value="F:rRNA binding"/>
    <property type="evidence" value="ECO:0007669"/>
    <property type="project" value="InterPro"/>
</dbReference>